<feature type="region of interest" description="Disordered" evidence="1">
    <location>
        <begin position="367"/>
        <end position="387"/>
    </location>
</feature>
<dbReference type="InParanoid" id="F6Z1X2"/>
<dbReference type="PANTHER" id="PTHR21510">
    <property type="entry name" value="AKNA DOMAIN-CONTAINING PROTEIN"/>
    <property type="match status" value="1"/>
</dbReference>
<feature type="compositionally biased region" description="Polar residues" evidence="1">
    <location>
        <begin position="80"/>
        <end position="90"/>
    </location>
</feature>
<dbReference type="CTD" id="80709"/>
<dbReference type="InterPro" id="IPR052655">
    <property type="entry name" value="AKNA_Centrosome-Trans_reg"/>
</dbReference>
<evidence type="ECO:0000259" key="2">
    <source>
        <dbReference type="Pfam" id="PF12443"/>
    </source>
</evidence>
<dbReference type="eggNOG" id="ENOG502QRSN">
    <property type="taxonomic scope" value="Eukaryota"/>
</dbReference>
<dbReference type="GO" id="GO:0005813">
    <property type="term" value="C:centrosome"/>
    <property type="evidence" value="ECO:0000318"/>
    <property type="project" value="GO_Central"/>
</dbReference>
<feature type="compositionally biased region" description="Polar residues" evidence="1">
    <location>
        <begin position="897"/>
        <end position="908"/>
    </location>
</feature>
<feature type="compositionally biased region" description="Polar residues" evidence="1">
    <location>
        <begin position="24"/>
        <end position="35"/>
    </location>
</feature>
<dbReference type="Ensembl" id="ENSMODT00000031823.3">
    <property type="protein sequence ID" value="ENSMODP00000030252.2"/>
    <property type="gene ID" value="ENSMODG00000019567.4"/>
</dbReference>
<feature type="compositionally biased region" description="Polar residues" evidence="1">
    <location>
        <begin position="1385"/>
        <end position="1395"/>
    </location>
</feature>
<feature type="compositionally biased region" description="Polar residues" evidence="1">
    <location>
        <begin position="246"/>
        <end position="264"/>
    </location>
</feature>
<feature type="region of interest" description="Disordered" evidence="1">
    <location>
        <begin position="1251"/>
        <end position="1323"/>
    </location>
</feature>
<feature type="compositionally biased region" description="Basic and acidic residues" evidence="1">
    <location>
        <begin position="802"/>
        <end position="813"/>
    </location>
</feature>
<evidence type="ECO:0000313" key="3">
    <source>
        <dbReference type="Ensembl" id="ENSMODP00000030252.2"/>
    </source>
</evidence>
<evidence type="ECO:0000313" key="4">
    <source>
        <dbReference type="Proteomes" id="UP000002280"/>
    </source>
</evidence>
<sequence length="1454" mass="159087">MLGEPTWQRGPANYDENELEDIGSQGNYSSSLYGYSQQDHQLDMAEDGLRRASRDFLELQRTEYPGKGCPQGVYKRQFSSDYSISPTSLGEAQGGSDGSHYGQEEDRLSGHFDISLYPTSAPTGRNLRAGSVGSADSMPKRTGQFGDSSEYPISAPANLKSGSVGSADSVPESIDQFGDSLGYPFESETASSLDDVHLRIPRDESPQDHFLSPLSSEGQQHPPSADGKMNSHSSYEESSGSLMGAVTQTGLTSPQDFSNSNTHIPHSPGYKFGREEPNSSPFRCRGTQPLNQIKKPKKSMLHSQFSDSFCNFSPPKNSTPKGQNQSRTPKQGAVPAHSSSEISKYGRGQLNYPLPDFSKVEAKVRFPKDEESYRPPKGRGRSRQLQGSTRPLVFKSPAEIVREVLLSSGDGSSQKTSFPSYPVAKVPQEFKTPQQATELVQQLQEDYHKLLTKYAEAENTIDLLRLGAKVNLYSDPPKPSRGVQMGTMPHGTKVMSFTIPQARVAEWQSNTSAGPRTMMDPQLSATRGDLIPPSAASYPEGLLTDGSGTSTLKPSLGDRLTQTLTNEVVKFLAQVESFEGLVQEGRLVPQDQLQGFWRLKEEQDALERAFLWARGEHKRAQQLQASEMPPGEFDPNREVEGEIFRLGMRLEELMDEIDDLGPNQQFLRTLPQEKSRASSVASPISDVPTLSPALSAQAPMPTARTPYPENSAIQNDHTFLCGADAEVSSASGESEDESPELQEPLQFKQDQMEKDFHSLMAQYHSIKSLPDDAKLEEDQEEKDCTPEVDGPISGNPKAFELGSRRTEQEEEMHLSPLEECMEESISIQPPELHSSLENGGPQLGGLPQSLVSQTHPPAAPKLTPPVSEEKQPPYHQSSITSLAGSGVSGSLPLQKPFHSTNGNPQLTRNFDAGQYKEHWIVSPGTDSGFVGSETSRVSPLTQTPEHRLSHLSMSFGTSDLRRLPQSSTACLPQAPPSHHPGRDQLVIGVSSGLSTSGAHAQRSDPMSVTTPKKWTKGFRHKMGPGTKMADLDGEAHDGVHEGYSHGREDDRSPAPTPSDEAHQDPEQDPLSNLISREMRDQAIRALQQEVTRLREKIEASLTNPSQDSSSHSLQQATRARSRFAKDSLISGGPFHTSKYVERYQGDRGDTAQNNRTVRLRMRSSSVPREGPQPTQSSESERSGSRIQAEESRAGEQSRRREGAREKQKGTICFLGHYTGQEYSVTSSQHNQTDNNSLSCSCCHTVRKKISDNAPSKDSEKTFPRDSLKKTQCPMCHRPRSPTERSKESSGIDKSTQKGASLSSGLIRKSEQRQQQSSPPSLSQPPAVWYLASPLQTPAGAAVAYVPSVPVVPYSPSRLYYSPAAPTSASSPPHYPSGKKPAEVRPSTQSRGTPTPTAGHRGSSELDLIDLNRLSQSLSQAVEAARNVELTTKQMTRSLSADLHRARGLRGSCLF</sequence>
<dbReference type="FunCoup" id="F6Z1X2">
    <property type="interactions" value="479"/>
</dbReference>
<feature type="region of interest" description="Disordered" evidence="1">
    <location>
        <begin position="672"/>
        <end position="692"/>
    </location>
</feature>
<feature type="region of interest" description="Disordered" evidence="1">
    <location>
        <begin position="992"/>
        <end position="1207"/>
    </location>
</feature>
<feature type="compositionally biased region" description="Low complexity" evidence="1">
    <location>
        <begin position="231"/>
        <end position="241"/>
    </location>
</feature>
<name>F6Z1X2_MONDO</name>
<feature type="region of interest" description="Disordered" evidence="1">
    <location>
        <begin position="80"/>
        <end position="186"/>
    </location>
</feature>
<feature type="region of interest" description="Disordered" evidence="1">
    <location>
        <begin position="921"/>
        <end position="943"/>
    </location>
</feature>
<dbReference type="InterPro" id="IPR022150">
    <property type="entry name" value="AKNA_dom"/>
</dbReference>
<reference evidence="3" key="3">
    <citation type="submission" date="2025-09" db="UniProtKB">
        <authorList>
            <consortium name="Ensembl"/>
        </authorList>
    </citation>
    <scope>IDENTIFICATION</scope>
</reference>
<dbReference type="Proteomes" id="UP000002280">
    <property type="component" value="Chromosome 1"/>
</dbReference>
<dbReference type="Bgee" id="ENSMODG00000019567">
    <property type="expression patterns" value="Expressed in spermatid and 19 other cell types or tissues"/>
</dbReference>
<feature type="region of interest" description="Disordered" evidence="1">
    <location>
        <begin position="1363"/>
        <end position="1405"/>
    </location>
</feature>
<dbReference type="PANTHER" id="PTHR21510:SF15">
    <property type="entry name" value="MICROTUBULE ORGANIZATION PROTEIN AKNA"/>
    <property type="match status" value="1"/>
</dbReference>
<feature type="compositionally biased region" description="Polar residues" evidence="1">
    <location>
        <begin position="301"/>
        <end position="329"/>
    </location>
</feature>
<feature type="compositionally biased region" description="Basic and acidic residues" evidence="1">
    <location>
        <begin position="1029"/>
        <end position="1052"/>
    </location>
</feature>
<reference evidence="3 4" key="1">
    <citation type="journal article" date="2007" name="Nature">
        <title>Genome of the marsupial Monodelphis domestica reveals innovation in non-coding sequences.</title>
        <authorList>
            <person name="Mikkelsen T.S."/>
            <person name="Wakefield M.J."/>
            <person name="Aken B."/>
            <person name="Amemiya C.T."/>
            <person name="Chang J.L."/>
            <person name="Duke S."/>
            <person name="Garber M."/>
            <person name="Gentles A.J."/>
            <person name="Goodstadt L."/>
            <person name="Heger A."/>
            <person name="Jurka J."/>
            <person name="Kamal M."/>
            <person name="Mauceli E."/>
            <person name="Searle S.M."/>
            <person name="Sharpe T."/>
            <person name="Baker M.L."/>
            <person name="Batzer M.A."/>
            <person name="Benos P.V."/>
            <person name="Belov K."/>
            <person name="Clamp M."/>
            <person name="Cook A."/>
            <person name="Cuff J."/>
            <person name="Das R."/>
            <person name="Davidow L."/>
            <person name="Deakin J.E."/>
            <person name="Fazzari M.J."/>
            <person name="Glass J.L."/>
            <person name="Grabherr M."/>
            <person name="Greally J.M."/>
            <person name="Gu W."/>
            <person name="Hore T.A."/>
            <person name="Huttley G.A."/>
            <person name="Kleber M."/>
            <person name="Jirtle R.L."/>
            <person name="Koina E."/>
            <person name="Lee J.T."/>
            <person name="Mahony S."/>
            <person name="Marra M.A."/>
            <person name="Miller R.D."/>
            <person name="Nicholls R.D."/>
            <person name="Oda M."/>
            <person name="Papenfuss A.T."/>
            <person name="Parra Z.E."/>
            <person name="Pollock D.D."/>
            <person name="Ray D.A."/>
            <person name="Schein J.E."/>
            <person name="Speed T.P."/>
            <person name="Thompson K."/>
            <person name="VandeBerg J.L."/>
            <person name="Wade C.M."/>
            <person name="Walker J.A."/>
            <person name="Waters P.D."/>
            <person name="Webber C."/>
            <person name="Weidman J.R."/>
            <person name="Xie X."/>
            <person name="Zody M.C."/>
            <person name="Baldwin J."/>
            <person name="Abdouelleil A."/>
            <person name="Abdulkadir J."/>
            <person name="Abebe A."/>
            <person name="Abera B."/>
            <person name="Abreu J."/>
            <person name="Acer S.C."/>
            <person name="Aftuck L."/>
            <person name="Alexander A."/>
            <person name="An P."/>
            <person name="Anderson E."/>
            <person name="Anderson S."/>
            <person name="Arachi H."/>
            <person name="Azer M."/>
            <person name="Bachantsang P."/>
            <person name="Barry A."/>
            <person name="Bayul T."/>
            <person name="Berlin A."/>
            <person name="Bessette D."/>
            <person name="Bloom T."/>
            <person name="Bloom T."/>
            <person name="Boguslavskiy L."/>
            <person name="Bonnet C."/>
            <person name="Boukhgalter B."/>
            <person name="Bourzgui I."/>
            <person name="Brown A."/>
            <person name="Cahill P."/>
            <person name="Channer S."/>
            <person name="Cheshatsang Y."/>
            <person name="Chuda L."/>
            <person name="Citroen M."/>
            <person name="Collymore A."/>
            <person name="Cooke P."/>
            <person name="Costello M."/>
            <person name="D'Aco K."/>
            <person name="Daza R."/>
            <person name="De Haan G."/>
            <person name="DeGray S."/>
            <person name="DeMaso C."/>
            <person name="Dhargay N."/>
            <person name="Dooley K."/>
            <person name="Dooley E."/>
            <person name="Doricent M."/>
            <person name="Dorje P."/>
            <person name="Dorjee K."/>
            <person name="Dupes A."/>
            <person name="Elong R."/>
            <person name="Falk J."/>
            <person name="Farina A."/>
            <person name="Faro S."/>
            <person name="Ferguson D."/>
            <person name="Fisher S."/>
            <person name="Foley C.D."/>
            <person name="Franke A."/>
            <person name="Friedrich D."/>
            <person name="Gadbois L."/>
            <person name="Gearin G."/>
            <person name="Gearin C.R."/>
            <person name="Giannoukos G."/>
            <person name="Goode T."/>
            <person name="Graham J."/>
            <person name="Grandbois E."/>
            <person name="Grewal S."/>
            <person name="Gyaltsen K."/>
            <person name="Hafez N."/>
            <person name="Hagos B."/>
            <person name="Hall J."/>
            <person name="Henson C."/>
            <person name="Hollinger A."/>
            <person name="Honan T."/>
            <person name="Huard M.D."/>
            <person name="Hughes L."/>
            <person name="Hurhula B."/>
            <person name="Husby M.E."/>
            <person name="Kamat A."/>
            <person name="Kanga B."/>
            <person name="Kashin S."/>
            <person name="Khazanovich D."/>
            <person name="Kisner P."/>
            <person name="Lance K."/>
            <person name="Lara M."/>
            <person name="Lee W."/>
            <person name="Lennon N."/>
            <person name="Letendre F."/>
            <person name="LeVine R."/>
            <person name="Lipovsky A."/>
            <person name="Liu X."/>
            <person name="Liu J."/>
            <person name="Liu S."/>
            <person name="Lokyitsang T."/>
            <person name="Lokyitsang Y."/>
            <person name="Lubonja R."/>
            <person name="Lui A."/>
            <person name="MacDonald P."/>
            <person name="Magnisalis V."/>
            <person name="Maru K."/>
            <person name="Matthews C."/>
            <person name="McCusker W."/>
            <person name="McDonough S."/>
            <person name="Mehta T."/>
            <person name="Meldrim J."/>
            <person name="Meneus L."/>
            <person name="Mihai O."/>
            <person name="Mihalev A."/>
            <person name="Mihova T."/>
            <person name="Mittelman R."/>
            <person name="Mlenga V."/>
            <person name="Montmayeur A."/>
            <person name="Mulrain L."/>
            <person name="Navidi A."/>
            <person name="Naylor J."/>
            <person name="Negash T."/>
            <person name="Nguyen T."/>
            <person name="Nguyen N."/>
            <person name="Nicol R."/>
            <person name="Norbu C."/>
            <person name="Norbu N."/>
            <person name="Novod N."/>
            <person name="O'Neill B."/>
            <person name="Osman S."/>
            <person name="Markiewicz E."/>
            <person name="Oyono O.L."/>
            <person name="Patti C."/>
            <person name="Phunkhang P."/>
            <person name="Pierre F."/>
            <person name="Priest M."/>
            <person name="Raghuraman S."/>
            <person name="Rege F."/>
            <person name="Reyes R."/>
            <person name="Rise C."/>
            <person name="Rogov P."/>
            <person name="Ross K."/>
            <person name="Ryan E."/>
            <person name="Settipalli S."/>
            <person name="Shea T."/>
            <person name="Sherpa N."/>
            <person name="Shi L."/>
            <person name="Shih D."/>
            <person name="Sparrow T."/>
            <person name="Spaulding J."/>
            <person name="Stalker J."/>
            <person name="Stange-Thomann N."/>
            <person name="Stavropoulos S."/>
            <person name="Stone C."/>
            <person name="Strader C."/>
            <person name="Tesfaye S."/>
            <person name="Thomson T."/>
            <person name="Thoulutsang Y."/>
            <person name="Thoulutsang D."/>
            <person name="Topham K."/>
            <person name="Topping I."/>
            <person name="Tsamla T."/>
            <person name="Vassiliev H."/>
            <person name="Vo A."/>
            <person name="Wangchuk T."/>
            <person name="Wangdi T."/>
            <person name="Weiand M."/>
            <person name="Wilkinson J."/>
            <person name="Wilson A."/>
            <person name="Yadav S."/>
            <person name="Young G."/>
            <person name="Yu Q."/>
            <person name="Zembek L."/>
            <person name="Zhong D."/>
            <person name="Zimmer A."/>
            <person name="Zwirko Z."/>
            <person name="Jaffe D.B."/>
            <person name="Alvarez P."/>
            <person name="Brockman W."/>
            <person name="Butler J."/>
            <person name="Chin C."/>
            <person name="Gnerre S."/>
            <person name="MacCallum I."/>
            <person name="Graves J.A."/>
            <person name="Ponting C.P."/>
            <person name="Breen M."/>
            <person name="Samollow P.B."/>
            <person name="Lander E.S."/>
            <person name="Lindblad-Toh K."/>
        </authorList>
    </citation>
    <scope>NUCLEOTIDE SEQUENCE [LARGE SCALE GENOMIC DNA]</scope>
</reference>
<feature type="compositionally biased region" description="Polar residues" evidence="1">
    <location>
        <begin position="932"/>
        <end position="943"/>
    </location>
</feature>
<feature type="compositionally biased region" description="Basic and acidic residues" evidence="1">
    <location>
        <begin position="1138"/>
        <end position="1149"/>
    </location>
</feature>
<dbReference type="STRING" id="13616.ENSMODP00000030252"/>
<dbReference type="GO" id="GO:0021849">
    <property type="term" value="P:neuroblast division in subventricular zone"/>
    <property type="evidence" value="ECO:0000318"/>
    <property type="project" value="GO_Central"/>
</dbReference>
<feature type="compositionally biased region" description="Basic and acidic residues" evidence="1">
    <location>
        <begin position="1280"/>
        <end position="1290"/>
    </location>
</feature>
<reference evidence="3" key="2">
    <citation type="submission" date="2025-08" db="UniProtKB">
        <authorList>
            <consortium name="Ensembl"/>
        </authorList>
    </citation>
    <scope>IDENTIFICATION</scope>
</reference>
<feature type="compositionally biased region" description="Low complexity" evidence="1">
    <location>
        <begin position="1313"/>
        <end position="1323"/>
    </location>
</feature>
<dbReference type="HOGENOM" id="CLU_005641_0_0_1"/>
<dbReference type="GeneTree" id="ENSGT00940000154254"/>
<feature type="region of interest" description="Disordered" evidence="1">
    <location>
        <begin position="774"/>
        <end position="909"/>
    </location>
</feature>
<dbReference type="OMA" id="PHLAMTE"/>
<dbReference type="OrthoDB" id="10035553at2759"/>
<dbReference type="GeneID" id="100013529"/>
<feature type="compositionally biased region" description="Basic and acidic residues" evidence="1">
    <location>
        <begin position="1178"/>
        <end position="1207"/>
    </location>
</feature>
<feature type="compositionally biased region" description="Basic and acidic residues" evidence="1">
    <location>
        <begin position="1251"/>
        <end position="1268"/>
    </location>
</feature>
<feature type="region of interest" description="Disordered" evidence="1">
    <location>
        <begin position="1"/>
        <end position="35"/>
    </location>
</feature>
<feature type="compositionally biased region" description="Polar residues" evidence="1">
    <location>
        <begin position="992"/>
        <end position="1012"/>
    </location>
</feature>
<evidence type="ECO:0000256" key="1">
    <source>
        <dbReference type="SAM" id="MobiDB-lite"/>
    </source>
</evidence>
<protein>
    <submittedName>
        <fullName evidence="3">AT-hook transcription factor</fullName>
    </submittedName>
</protein>
<dbReference type="GO" id="GO:0001837">
    <property type="term" value="P:epithelial to mesenchymal transition"/>
    <property type="evidence" value="ECO:0000318"/>
    <property type="project" value="GO_Central"/>
</dbReference>
<proteinExistence type="predicted"/>
<feature type="compositionally biased region" description="Basic residues" evidence="1">
    <location>
        <begin position="1013"/>
        <end position="1022"/>
    </location>
</feature>
<feature type="region of interest" description="Disordered" evidence="1">
    <location>
        <begin position="203"/>
        <end position="350"/>
    </location>
</feature>
<feature type="compositionally biased region" description="Polar residues" evidence="1">
    <location>
        <begin position="874"/>
        <end position="883"/>
    </location>
</feature>
<dbReference type="GO" id="GO:0060234">
    <property type="term" value="P:neuroblast delamination"/>
    <property type="evidence" value="ECO:0000318"/>
    <property type="project" value="GO_Central"/>
</dbReference>
<accession>F6Z1X2</accession>
<feature type="compositionally biased region" description="Polar residues" evidence="1">
    <location>
        <begin position="213"/>
        <end position="222"/>
    </location>
</feature>
<feature type="compositionally biased region" description="Polar residues" evidence="1">
    <location>
        <begin position="1100"/>
        <end position="1118"/>
    </location>
</feature>
<dbReference type="Pfam" id="PF12443">
    <property type="entry name" value="AKNA"/>
    <property type="match status" value="1"/>
</dbReference>
<feature type="compositionally biased region" description="Polar residues" evidence="1">
    <location>
        <begin position="1150"/>
        <end position="1177"/>
    </location>
</feature>
<feature type="domain" description="AKNA" evidence="2">
    <location>
        <begin position="597"/>
        <end position="679"/>
    </location>
</feature>
<organism evidence="3 4">
    <name type="scientific">Monodelphis domestica</name>
    <name type="common">Gray short-tailed opossum</name>
    <dbReference type="NCBI Taxonomy" id="13616"/>
    <lineage>
        <taxon>Eukaryota</taxon>
        <taxon>Metazoa</taxon>
        <taxon>Chordata</taxon>
        <taxon>Craniata</taxon>
        <taxon>Vertebrata</taxon>
        <taxon>Euteleostomi</taxon>
        <taxon>Mammalia</taxon>
        <taxon>Metatheria</taxon>
        <taxon>Didelphimorphia</taxon>
        <taxon>Didelphidae</taxon>
        <taxon>Monodelphis</taxon>
    </lineage>
</organism>
<keyword evidence="4" id="KW-1185">Reference proteome</keyword>
<feature type="compositionally biased region" description="Polar residues" evidence="1">
    <location>
        <begin position="1291"/>
        <end position="1303"/>
    </location>
</feature>